<keyword evidence="1" id="KW-1133">Transmembrane helix</keyword>
<dbReference type="GO" id="GO:0016020">
    <property type="term" value="C:membrane"/>
    <property type="evidence" value="ECO:0007669"/>
    <property type="project" value="TreeGrafter"/>
</dbReference>
<proteinExistence type="predicted"/>
<dbReference type="EMBL" id="MU155160">
    <property type="protein sequence ID" value="KAF9482849.1"/>
    <property type="molecule type" value="Genomic_DNA"/>
</dbReference>
<dbReference type="OrthoDB" id="419711at2759"/>
<protein>
    <submittedName>
        <fullName evidence="2">Uncharacterized protein</fullName>
    </submittedName>
</protein>
<accession>A0A9P5ZAC1</accession>
<feature type="transmembrane region" description="Helical" evidence="1">
    <location>
        <begin position="167"/>
        <end position="188"/>
    </location>
</feature>
<dbReference type="PANTHER" id="PTHR12242">
    <property type="entry name" value="OS02G0130600 PROTEIN-RELATED"/>
    <property type="match status" value="1"/>
</dbReference>
<keyword evidence="3" id="KW-1185">Reference proteome</keyword>
<dbReference type="PANTHER" id="PTHR12242:SF1">
    <property type="entry name" value="MYND-TYPE DOMAIN-CONTAINING PROTEIN"/>
    <property type="match status" value="1"/>
</dbReference>
<evidence type="ECO:0000313" key="2">
    <source>
        <dbReference type="EMBL" id="KAF9482849.1"/>
    </source>
</evidence>
<name>A0A9P5ZAC1_9AGAR</name>
<feature type="transmembrane region" description="Helical" evidence="1">
    <location>
        <begin position="64"/>
        <end position="82"/>
    </location>
</feature>
<keyword evidence="1" id="KW-0812">Transmembrane</keyword>
<comment type="caution">
    <text evidence="2">The sequence shown here is derived from an EMBL/GenBank/DDBJ whole genome shotgun (WGS) entry which is preliminary data.</text>
</comment>
<dbReference type="AlphaFoldDB" id="A0A9P5ZAC1"/>
<evidence type="ECO:0000313" key="3">
    <source>
        <dbReference type="Proteomes" id="UP000807469"/>
    </source>
</evidence>
<evidence type="ECO:0000256" key="1">
    <source>
        <dbReference type="SAM" id="Phobius"/>
    </source>
</evidence>
<feature type="transmembrane region" description="Helical" evidence="1">
    <location>
        <begin position="103"/>
        <end position="126"/>
    </location>
</feature>
<feature type="transmembrane region" description="Helical" evidence="1">
    <location>
        <begin position="21"/>
        <end position="44"/>
    </location>
</feature>
<feature type="transmembrane region" description="Helical" evidence="1">
    <location>
        <begin position="208"/>
        <end position="232"/>
    </location>
</feature>
<keyword evidence="1" id="KW-0472">Membrane</keyword>
<organism evidence="2 3">
    <name type="scientific">Pholiota conissans</name>
    <dbReference type="NCBI Taxonomy" id="109636"/>
    <lineage>
        <taxon>Eukaryota</taxon>
        <taxon>Fungi</taxon>
        <taxon>Dikarya</taxon>
        <taxon>Basidiomycota</taxon>
        <taxon>Agaricomycotina</taxon>
        <taxon>Agaricomycetes</taxon>
        <taxon>Agaricomycetidae</taxon>
        <taxon>Agaricales</taxon>
        <taxon>Agaricineae</taxon>
        <taxon>Strophariaceae</taxon>
        <taxon>Pholiota</taxon>
    </lineage>
</organism>
<gene>
    <name evidence="2" type="ORF">BDN70DRAFT_904449</name>
</gene>
<reference evidence="2" key="1">
    <citation type="submission" date="2020-11" db="EMBL/GenBank/DDBJ databases">
        <authorList>
            <consortium name="DOE Joint Genome Institute"/>
            <person name="Ahrendt S."/>
            <person name="Riley R."/>
            <person name="Andreopoulos W."/>
            <person name="Labutti K."/>
            <person name="Pangilinan J."/>
            <person name="Ruiz-Duenas F.J."/>
            <person name="Barrasa J.M."/>
            <person name="Sanchez-Garcia M."/>
            <person name="Camarero S."/>
            <person name="Miyauchi S."/>
            <person name="Serrano A."/>
            <person name="Linde D."/>
            <person name="Babiker R."/>
            <person name="Drula E."/>
            <person name="Ayuso-Fernandez I."/>
            <person name="Pacheco R."/>
            <person name="Padilla G."/>
            <person name="Ferreira P."/>
            <person name="Barriuso J."/>
            <person name="Kellner H."/>
            <person name="Castanera R."/>
            <person name="Alfaro M."/>
            <person name="Ramirez L."/>
            <person name="Pisabarro A.G."/>
            <person name="Kuo A."/>
            <person name="Tritt A."/>
            <person name="Lipzen A."/>
            <person name="He G."/>
            <person name="Yan M."/>
            <person name="Ng V."/>
            <person name="Cullen D."/>
            <person name="Martin F."/>
            <person name="Rosso M.-N."/>
            <person name="Henrissat B."/>
            <person name="Hibbett D."/>
            <person name="Martinez A.T."/>
            <person name="Grigoriev I.V."/>
        </authorList>
    </citation>
    <scope>NUCLEOTIDE SEQUENCE</scope>
    <source>
        <strain evidence="2">CIRM-BRFM 674</strain>
    </source>
</reference>
<sequence length="253" mass="28434">MNTSDFDRNVRLVTSYILSPVQLGLIRTLFALYTLVTLIFVMVWEGTKTKDIDAFFSYFTNLSYIGICAYFLAAGTQTLLFVKYSRGGEHHYPLQTWPRPLRCLHIFLLSTIITFPILVTIVYWALLSSSSTFTTPYSAWTNVSKHALNTAFAFFEICVTNIEPSTWIHLFTTIVILGGYLGVAYITHATQGFYTYSFLDPSKGSKKLVIYVIGIALGQCLVFSIVNGVIYIRKSLTRRAENDAIDEKSSGSA</sequence>
<dbReference type="Proteomes" id="UP000807469">
    <property type="component" value="Unassembled WGS sequence"/>
</dbReference>